<comment type="caution">
    <text evidence="2">The sequence shown here is derived from an EMBL/GenBank/DDBJ whole genome shotgun (WGS) entry which is preliminary data.</text>
</comment>
<reference evidence="2" key="1">
    <citation type="submission" date="2020-09" db="EMBL/GenBank/DDBJ databases">
        <title>Genome-Enabled Discovery of Anthraquinone Biosynthesis in Senna tora.</title>
        <authorList>
            <person name="Kang S.-H."/>
            <person name="Pandey R.P."/>
            <person name="Lee C.-M."/>
            <person name="Sim J.-S."/>
            <person name="Jeong J.-T."/>
            <person name="Choi B.-S."/>
            <person name="Jung M."/>
            <person name="Ginzburg D."/>
            <person name="Zhao K."/>
            <person name="Won S.Y."/>
            <person name="Oh T.-J."/>
            <person name="Yu Y."/>
            <person name="Kim N.-H."/>
            <person name="Lee O.R."/>
            <person name="Lee T.-H."/>
            <person name="Bashyal P."/>
            <person name="Kim T.-S."/>
            <person name="Lee W.-H."/>
            <person name="Kawkins C."/>
            <person name="Kim C.-K."/>
            <person name="Kim J.S."/>
            <person name="Ahn B.O."/>
            <person name="Rhee S.Y."/>
            <person name="Sohng J.K."/>
        </authorList>
    </citation>
    <scope>NUCLEOTIDE SEQUENCE</scope>
    <source>
        <tissue evidence="2">Leaf</tissue>
    </source>
</reference>
<dbReference type="Proteomes" id="UP000634136">
    <property type="component" value="Unassembled WGS sequence"/>
</dbReference>
<feature type="region of interest" description="Disordered" evidence="1">
    <location>
        <begin position="25"/>
        <end position="45"/>
    </location>
</feature>
<name>A0A835CJ71_9FABA</name>
<sequence>MDINTKLREDNNPLMSVDKSITGQQANFGFIQPPEGKTKTKYNAN</sequence>
<organism evidence="2 3">
    <name type="scientific">Senna tora</name>
    <dbReference type="NCBI Taxonomy" id="362788"/>
    <lineage>
        <taxon>Eukaryota</taxon>
        <taxon>Viridiplantae</taxon>
        <taxon>Streptophyta</taxon>
        <taxon>Embryophyta</taxon>
        <taxon>Tracheophyta</taxon>
        <taxon>Spermatophyta</taxon>
        <taxon>Magnoliopsida</taxon>
        <taxon>eudicotyledons</taxon>
        <taxon>Gunneridae</taxon>
        <taxon>Pentapetalae</taxon>
        <taxon>rosids</taxon>
        <taxon>fabids</taxon>
        <taxon>Fabales</taxon>
        <taxon>Fabaceae</taxon>
        <taxon>Caesalpinioideae</taxon>
        <taxon>Cassia clade</taxon>
        <taxon>Senna</taxon>
    </lineage>
</organism>
<keyword evidence="3" id="KW-1185">Reference proteome</keyword>
<dbReference type="AlphaFoldDB" id="A0A835CJ71"/>
<feature type="region of interest" description="Disordered" evidence="1">
    <location>
        <begin position="1"/>
        <end position="20"/>
    </location>
</feature>
<evidence type="ECO:0000313" key="2">
    <source>
        <dbReference type="EMBL" id="KAF7841052.1"/>
    </source>
</evidence>
<accession>A0A835CJ71</accession>
<dbReference type="EMBL" id="JAAIUW010000002">
    <property type="protein sequence ID" value="KAF7841052.1"/>
    <property type="molecule type" value="Genomic_DNA"/>
</dbReference>
<evidence type="ECO:0000256" key="1">
    <source>
        <dbReference type="SAM" id="MobiDB-lite"/>
    </source>
</evidence>
<proteinExistence type="predicted"/>
<gene>
    <name evidence="2" type="ORF">G2W53_003350</name>
</gene>
<protein>
    <submittedName>
        <fullName evidence="2">Uncharacterized protein</fullName>
    </submittedName>
</protein>
<feature type="compositionally biased region" description="Basic and acidic residues" evidence="1">
    <location>
        <begin position="1"/>
        <end position="11"/>
    </location>
</feature>
<evidence type="ECO:0000313" key="3">
    <source>
        <dbReference type="Proteomes" id="UP000634136"/>
    </source>
</evidence>